<evidence type="ECO:0000313" key="2">
    <source>
        <dbReference type="Proteomes" id="UP000054843"/>
    </source>
</evidence>
<name>A0A0V1M817_9BILA</name>
<protein>
    <submittedName>
        <fullName evidence="1">Uncharacterized protein</fullName>
    </submittedName>
</protein>
<proteinExistence type="predicted"/>
<comment type="caution">
    <text evidence="1">The sequence shown here is derived from an EMBL/GenBank/DDBJ whole genome shotgun (WGS) entry which is preliminary data.</text>
</comment>
<reference evidence="1 2" key="1">
    <citation type="submission" date="2015-01" db="EMBL/GenBank/DDBJ databases">
        <title>Evolution of Trichinella species and genotypes.</title>
        <authorList>
            <person name="Korhonen P.K."/>
            <person name="Edoardo P."/>
            <person name="Giuseppe L.R."/>
            <person name="Gasser R.B."/>
        </authorList>
    </citation>
    <scope>NUCLEOTIDE SEQUENCE [LARGE SCALE GENOMIC DNA]</scope>
    <source>
        <strain evidence="1">ISS1980</strain>
    </source>
</reference>
<evidence type="ECO:0000313" key="1">
    <source>
        <dbReference type="EMBL" id="KRZ67470.1"/>
    </source>
</evidence>
<accession>A0A0V1M817</accession>
<organism evidence="1 2">
    <name type="scientific">Trichinella papuae</name>
    <dbReference type="NCBI Taxonomy" id="268474"/>
    <lineage>
        <taxon>Eukaryota</taxon>
        <taxon>Metazoa</taxon>
        <taxon>Ecdysozoa</taxon>
        <taxon>Nematoda</taxon>
        <taxon>Enoplea</taxon>
        <taxon>Dorylaimia</taxon>
        <taxon>Trichinellida</taxon>
        <taxon>Trichinellidae</taxon>
        <taxon>Trichinella</taxon>
    </lineage>
</organism>
<gene>
    <name evidence="1" type="ORF">T10_1239</name>
</gene>
<sequence>MVWSSGLLPTLLQFLNKLESQQHKFILNSLQEFEENVSCEYETTLLVVDVRMQIAFTVVLE</sequence>
<dbReference type="Proteomes" id="UP000054843">
    <property type="component" value="Unassembled WGS sequence"/>
</dbReference>
<dbReference type="AlphaFoldDB" id="A0A0V1M817"/>
<keyword evidence="2" id="KW-1185">Reference proteome</keyword>
<dbReference type="EMBL" id="JYDO01000196">
    <property type="protein sequence ID" value="KRZ67470.1"/>
    <property type="molecule type" value="Genomic_DNA"/>
</dbReference>